<dbReference type="AlphaFoldDB" id="A0A8T0I8U7"/>
<organism evidence="1 2">
    <name type="scientific">Ceratodon purpureus</name>
    <name type="common">Fire moss</name>
    <name type="synonym">Dicranum purpureum</name>
    <dbReference type="NCBI Taxonomy" id="3225"/>
    <lineage>
        <taxon>Eukaryota</taxon>
        <taxon>Viridiplantae</taxon>
        <taxon>Streptophyta</taxon>
        <taxon>Embryophyta</taxon>
        <taxon>Bryophyta</taxon>
        <taxon>Bryophytina</taxon>
        <taxon>Bryopsida</taxon>
        <taxon>Dicranidae</taxon>
        <taxon>Pseudoditrichales</taxon>
        <taxon>Ditrichaceae</taxon>
        <taxon>Ceratodon</taxon>
    </lineage>
</organism>
<proteinExistence type="predicted"/>
<comment type="caution">
    <text evidence="1">The sequence shown here is derived from an EMBL/GenBank/DDBJ whole genome shotgun (WGS) entry which is preliminary data.</text>
</comment>
<accession>A0A8T0I8U7</accession>
<evidence type="ECO:0000313" key="1">
    <source>
        <dbReference type="EMBL" id="KAG0579882.1"/>
    </source>
</evidence>
<sequence length="65" mass="7340">MSGISRVPSSAFDSQPRTHLFFEITISCLKCFPDHDLRVGSENSQHLRSSLLRNRGFYSLGHVGF</sequence>
<evidence type="ECO:0000313" key="2">
    <source>
        <dbReference type="Proteomes" id="UP000822688"/>
    </source>
</evidence>
<reference evidence="1" key="1">
    <citation type="submission" date="2020-06" db="EMBL/GenBank/DDBJ databases">
        <title>WGS assembly of Ceratodon purpureus strain R40.</title>
        <authorList>
            <person name="Carey S.B."/>
            <person name="Jenkins J."/>
            <person name="Shu S."/>
            <person name="Lovell J.T."/>
            <person name="Sreedasyam A."/>
            <person name="Maumus F."/>
            <person name="Tiley G.P."/>
            <person name="Fernandez-Pozo N."/>
            <person name="Barry K."/>
            <person name="Chen C."/>
            <person name="Wang M."/>
            <person name="Lipzen A."/>
            <person name="Daum C."/>
            <person name="Saski C.A."/>
            <person name="Payton A.C."/>
            <person name="Mcbreen J.C."/>
            <person name="Conrad R.E."/>
            <person name="Kollar L.M."/>
            <person name="Olsson S."/>
            <person name="Huttunen S."/>
            <person name="Landis J.B."/>
            <person name="Wickett N.J."/>
            <person name="Johnson M.G."/>
            <person name="Rensing S.A."/>
            <person name="Grimwood J."/>
            <person name="Schmutz J."/>
            <person name="Mcdaniel S.F."/>
        </authorList>
    </citation>
    <scope>NUCLEOTIDE SEQUENCE</scope>
    <source>
        <strain evidence="1">R40</strain>
    </source>
</reference>
<name>A0A8T0I8U7_CERPU</name>
<dbReference type="EMBL" id="CM026424">
    <property type="protein sequence ID" value="KAG0579882.1"/>
    <property type="molecule type" value="Genomic_DNA"/>
</dbReference>
<gene>
    <name evidence="1" type="ORF">KC19_4G131000</name>
</gene>
<dbReference type="Proteomes" id="UP000822688">
    <property type="component" value="Chromosome 4"/>
</dbReference>
<keyword evidence="2" id="KW-1185">Reference proteome</keyword>
<protein>
    <submittedName>
        <fullName evidence="1">Uncharacterized protein</fullName>
    </submittedName>
</protein>